<name>A0A926EN22_9FIRM</name>
<evidence type="ECO:0000313" key="4">
    <source>
        <dbReference type="EMBL" id="MBC8581058.1"/>
    </source>
</evidence>
<dbReference type="EMBL" id="JACRSY010000036">
    <property type="protein sequence ID" value="MBC8581058.1"/>
    <property type="molecule type" value="Genomic_DNA"/>
</dbReference>
<dbReference type="InterPro" id="IPR010090">
    <property type="entry name" value="Phage_tape_meas"/>
</dbReference>
<dbReference type="RefSeq" id="WP_249333777.1">
    <property type="nucleotide sequence ID" value="NZ_JACRSY010000036.1"/>
</dbReference>
<keyword evidence="2" id="KW-0175">Coiled coil</keyword>
<reference evidence="4" key="1">
    <citation type="submission" date="2020-08" db="EMBL/GenBank/DDBJ databases">
        <title>Genome public.</title>
        <authorList>
            <person name="Liu C."/>
            <person name="Sun Q."/>
        </authorList>
    </citation>
    <scope>NUCLEOTIDE SEQUENCE</scope>
    <source>
        <strain evidence="4">NSJ-12</strain>
    </source>
</reference>
<gene>
    <name evidence="4" type="ORF">H8718_16195</name>
</gene>
<proteinExistence type="predicted"/>
<evidence type="ECO:0000256" key="1">
    <source>
        <dbReference type="ARBA" id="ARBA00022612"/>
    </source>
</evidence>
<dbReference type="Proteomes" id="UP000655830">
    <property type="component" value="Unassembled WGS sequence"/>
</dbReference>
<evidence type="ECO:0000256" key="2">
    <source>
        <dbReference type="SAM" id="Coils"/>
    </source>
</evidence>
<organism evidence="4 5">
    <name type="scientific">Zhenhengia yiwuensis</name>
    <dbReference type="NCBI Taxonomy" id="2763666"/>
    <lineage>
        <taxon>Bacteria</taxon>
        <taxon>Bacillati</taxon>
        <taxon>Bacillota</taxon>
        <taxon>Clostridia</taxon>
        <taxon>Lachnospirales</taxon>
        <taxon>Lachnospiraceae</taxon>
        <taxon>Zhenhengia</taxon>
    </lineage>
</organism>
<dbReference type="Pfam" id="PF10145">
    <property type="entry name" value="PhageMin_Tail"/>
    <property type="match status" value="1"/>
</dbReference>
<dbReference type="NCBIfam" id="TIGR01760">
    <property type="entry name" value="tape_meas_TP901"/>
    <property type="match status" value="1"/>
</dbReference>
<evidence type="ECO:0000259" key="3">
    <source>
        <dbReference type="Pfam" id="PF10145"/>
    </source>
</evidence>
<sequence>MSSLDLGTLLTHVKVDGAREAQKDLNNVADSTERVEKKSGSVKATIQSLGNGFLDAVKNINLFGMSVGDIASGMGDASIQSGLLGGAMAALVSTGVQLAIQAFMQLISVMKELIVQTFEVGVAFQAQMSKVAAISGATNKEFEELVKGARKFGAETVFSATEAAQALEYTSLAGWNVQESMDGLPGILNLAAAASMDLGKASDIVTDYLTAFGLEVKESTRLADVMAYAMSNSNTNVEQLGEAYKNSASTARAFGLSVEEATAWLSKMADAGVKGGEAGTALNSVLARLYGQNKIATDAMTAYGLSMYEANGKAKSFTQVMGEMQDAMTRMTEAEKNSFLRDVAGTNQLAAFTTMLAASADEVTHFTSELENATGTSERMAKTITDNIDGLQKAIGSKFESIQLSLFSVFEPLISGILKLFNSVANWWDKLVGGISGYMSKWVGQITPFIDVVVAIFDTLVDLVWPLIEPLFLLIEAMFGKNLESLKTMGNACIAVIGEIKNALMPFVEFFNNTMMVAVDLFTGNWESAMERMELLSVLAIQGVVNAILLIPNAFIAVINAVVDGMNDRLGTSIKKLDYIRADIVSFYKEAKKGSEELAEGADQALTDVADSVSSSFVDMEKSATDSIEKISDAYSNYFNKQMSEYEKQLREQFNGGTLAEEKKIQRKLALHEEMLKRQLEEDEKYEKRRAELEAKYRKVTVTNGNSTSISYVPRNANGTSYFSGGLTRMNEVGPELMFVERGAKIVNNHETREMFNNIADNSGVENRLDTLISAIQKVERVIKMLPSEQQMLARGGLV</sequence>
<dbReference type="PANTHER" id="PTHR37813">
    <property type="entry name" value="FELS-2 PROPHAGE PROTEIN"/>
    <property type="match status" value="1"/>
</dbReference>
<keyword evidence="5" id="KW-1185">Reference proteome</keyword>
<dbReference type="AlphaFoldDB" id="A0A926EN22"/>
<comment type="caution">
    <text evidence="4">The sequence shown here is derived from an EMBL/GenBank/DDBJ whole genome shotgun (WGS) entry which is preliminary data.</text>
</comment>
<accession>A0A926EN22</accession>
<feature type="coiled-coil region" evidence="2">
    <location>
        <begin position="662"/>
        <end position="696"/>
    </location>
</feature>
<evidence type="ECO:0000313" key="5">
    <source>
        <dbReference type="Proteomes" id="UP000655830"/>
    </source>
</evidence>
<dbReference type="PANTHER" id="PTHR37813:SF1">
    <property type="entry name" value="FELS-2 PROPHAGE PROTEIN"/>
    <property type="match status" value="1"/>
</dbReference>
<protein>
    <submittedName>
        <fullName evidence="4">Phage tail tape measure protein</fullName>
    </submittedName>
</protein>
<keyword evidence="1" id="KW-1188">Viral release from host cell</keyword>
<feature type="domain" description="Phage tail tape measure protein" evidence="3">
    <location>
        <begin position="148"/>
        <end position="345"/>
    </location>
</feature>